<feature type="repeat" description="WD" evidence="8">
    <location>
        <begin position="542"/>
        <end position="583"/>
    </location>
</feature>
<keyword evidence="11" id="KW-1185">Reference proteome</keyword>
<feature type="repeat" description="WD" evidence="8">
    <location>
        <begin position="681"/>
        <end position="710"/>
    </location>
</feature>
<dbReference type="InterPro" id="IPR001680">
    <property type="entry name" value="WD40_rpt"/>
</dbReference>
<sequence length="790" mass="81792">MRVTAGGDRLGIDFGTSSTVAVLRGPDGRVRPLLFDASPLLSSAVSIVAGTQLLTGADAERAATAFPAGHEANPKRRIDDGTVWLGEREYPVVDLMAAVLARAAAEASRVAGGPTERTVLTHPAAWSRPRLSALVEAAGRAGLGAVDLVAEPVAAAAYFVEVLGGALPAGRALIVYDLGAGTFDVSIVRRAGKDLEVVAAAGLPDVGGLDLDAVVVAHARSLTAGAAEAWGRLSWPQTPIDRQARYTLWRAARAVKEQLSRHSAAQLYVPIVDVELHLTREEFEKAARPHVERTIELTLRTVREAGLAPELVAGLFLVGGASRLPLVATLLHRTLGIAPTVTDQPELVVAEGSLSAGLAVTTAPMVVAPPPPEILEMSPPLREPASLTAPQPAPPATAQPAPPIPVQPFQSAAQPAPEPRTEPVAAGPRTEPVAAGPGTEPVAAGPETAPEPAMRRVSRRGLLLAAAAVPVAGAAAGLAVWRPWQARPVRSASAGGVLTGHIGTVSGVAFHPRDSSTLISVSRDNSARIWNAATGLPLGDPMVGHSASIVGFALSADGKTLITGGVDGAVNAWDTATRKPSSAVPRSSTTISAVALSRDGKTLAVVDSNRLRLWRLTDHTPLGEPLNDADHKVDAVRFHPSDNGVLASDWADGVRLWDRGTRRAIGADLTGAAPDGNVFEFSPDGDTLAVAGPDYSIMLWDTANHRQIGSLEYGHAGGVAGLAFSPDGATLATCATDRAIRLWDVAGRKVIGPALTGHIDSVTSVAFSPDGKTLASGSVDRTIRLWNLQH</sequence>
<evidence type="ECO:0000256" key="5">
    <source>
        <dbReference type="ARBA" id="ARBA00022840"/>
    </source>
</evidence>
<keyword evidence="5" id="KW-0067">ATP-binding</keyword>
<feature type="repeat" description="WD" evidence="8">
    <location>
        <begin position="712"/>
        <end position="745"/>
    </location>
</feature>
<feature type="compositionally biased region" description="Low complexity" evidence="9">
    <location>
        <begin position="374"/>
        <end position="390"/>
    </location>
</feature>
<dbReference type="Proteomes" id="UP001500620">
    <property type="component" value="Unassembled WGS sequence"/>
</dbReference>
<evidence type="ECO:0000256" key="9">
    <source>
        <dbReference type="SAM" id="MobiDB-lite"/>
    </source>
</evidence>
<dbReference type="InterPro" id="IPR018181">
    <property type="entry name" value="Heat_shock_70_CS"/>
</dbReference>
<dbReference type="InterPro" id="IPR019775">
    <property type="entry name" value="WD40_repeat_CS"/>
</dbReference>
<dbReference type="Pfam" id="PF00400">
    <property type="entry name" value="WD40"/>
    <property type="match status" value="5"/>
</dbReference>
<keyword evidence="6" id="KW-0346">Stress response</keyword>
<dbReference type="PROSITE" id="PS01036">
    <property type="entry name" value="HSP70_3"/>
    <property type="match status" value="1"/>
</dbReference>
<accession>A0ABP8DD74</accession>
<dbReference type="PROSITE" id="PS50082">
    <property type="entry name" value="WD_REPEATS_2"/>
    <property type="match status" value="5"/>
</dbReference>
<dbReference type="SUPFAM" id="SSF53067">
    <property type="entry name" value="Actin-like ATPase domain"/>
    <property type="match status" value="2"/>
</dbReference>
<comment type="caution">
    <text evidence="10">The sequence shown here is derived from an EMBL/GenBank/DDBJ whole genome shotgun (WGS) entry which is preliminary data.</text>
</comment>
<dbReference type="InterPro" id="IPR043129">
    <property type="entry name" value="ATPase_NBD"/>
</dbReference>
<dbReference type="InterPro" id="IPR013126">
    <property type="entry name" value="Hsp_70_fam"/>
</dbReference>
<organism evidence="10 11">
    <name type="scientific">Dactylosporangium darangshiense</name>
    <dbReference type="NCBI Taxonomy" id="579108"/>
    <lineage>
        <taxon>Bacteria</taxon>
        <taxon>Bacillati</taxon>
        <taxon>Actinomycetota</taxon>
        <taxon>Actinomycetes</taxon>
        <taxon>Micromonosporales</taxon>
        <taxon>Micromonosporaceae</taxon>
        <taxon>Dactylosporangium</taxon>
    </lineage>
</organism>
<evidence type="ECO:0000256" key="4">
    <source>
        <dbReference type="ARBA" id="ARBA00022741"/>
    </source>
</evidence>
<feature type="region of interest" description="Disordered" evidence="9">
    <location>
        <begin position="371"/>
        <end position="452"/>
    </location>
</feature>
<dbReference type="PANTHER" id="PTHR19848:SF8">
    <property type="entry name" value="F-BOX AND WD REPEAT DOMAIN CONTAINING 7"/>
    <property type="match status" value="1"/>
</dbReference>
<evidence type="ECO:0000256" key="6">
    <source>
        <dbReference type="ARBA" id="ARBA00023016"/>
    </source>
</evidence>
<evidence type="ECO:0000256" key="2">
    <source>
        <dbReference type="ARBA" id="ARBA00022574"/>
    </source>
</evidence>
<evidence type="ECO:0000256" key="7">
    <source>
        <dbReference type="ARBA" id="ARBA00023186"/>
    </source>
</evidence>
<evidence type="ECO:0000256" key="8">
    <source>
        <dbReference type="PROSITE-ProRule" id="PRU00221"/>
    </source>
</evidence>
<name>A0ABP8DD74_9ACTN</name>
<dbReference type="Pfam" id="PF00012">
    <property type="entry name" value="HSP70"/>
    <property type="match status" value="1"/>
</dbReference>
<protein>
    <submittedName>
        <fullName evidence="10">Uncharacterized protein</fullName>
    </submittedName>
</protein>
<dbReference type="InterPro" id="IPR020472">
    <property type="entry name" value="WD40_PAC1"/>
</dbReference>
<keyword evidence="7" id="KW-0143">Chaperone</keyword>
<proteinExistence type="inferred from homology"/>
<feature type="compositionally biased region" description="Pro residues" evidence="9">
    <location>
        <begin position="391"/>
        <end position="406"/>
    </location>
</feature>
<dbReference type="CDD" id="cd00200">
    <property type="entry name" value="WD40"/>
    <property type="match status" value="1"/>
</dbReference>
<gene>
    <name evidence="10" type="ORF">GCM10022255_052720</name>
</gene>
<evidence type="ECO:0000256" key="1">
    <source>
        <dbReference type="ARBA" id="ARBA00007381"/>
    </source>
</evidence>
<keyword evidence="3" id="KW-0677">Repeat</keyword>
<dbReference type="PANTHER" id="PTHR19848">
    <property type="entry name" value="WD40 REPEAT PROTEIN"/>
    <property type="match status" value="1"/>
</dbReference>
<dbReference type="Gene3D" id="3.30.420.40">
    <property type="match status" value="2"/>
</dbReference>
<keyword evidence="2 8" id="KW-0853">WD repeat</keyword>
<feature type="repeat" description="WD" evidence="8">
    <location>
        <begin position="498"/>
        <end position="535"/>
    </location>
</feature>
<dbReference type="SMART" id="SM00320">
    <property type="entry name" value="WD40"/>
    <property type="match status" value="7"/>
</dbReference>
<evidence type="ECO:0000313" key="11">
    <source>
        <dbReference type="Proteomes" id="UP001500620"/>
    </source>
</evidence>
<evidence type="ECO:0000256" key="3">
    <source>
        <dbReference type="ARBA" id="ARBA00022737"/>
    </source>
</evidence>
<keyword evidence="4" id="KW-0547">Nucleotide-binding</keyword>
<dbReference type="InterPro" id="IPR015943">
    <property type="entry name" value="WD40/YVTN_repeat-like_dom_sf"/>
</dbReference>
<dbReference type="PRINTS" id="PR00301">
    <property type="entry name" value="HEATSHOCK70"/>
</dbReference>
<reference evidence="11" key="1">
    <citation type="journal article" date="2019" name="Int. J. Syst. Evol. Microbiol.">
        <title>The Global Catalogue of Microorganisms (GCM) 10K type strain sequencing project: providing services to taxonomists for standard genome sequencing and annotation.</title>
        <authorList>
            <consortium name="The Broad Institute Genomics Platform"/>
            <consortium name="The Broad Institute Genome Sequencing Center for Infectious Disease"/>
            <person name="Wu L."/>
            <person name="Ma J."/>
        </authorList>
    </citation>
    <scope>NUCLEOTIDE SEQUENCE [LARGE SCALE GENOMIC DNA]</scope>
    <source>
        <strain evidence="11">JCM 17441</strain>
    </source>
</reference>
<evidence type="ECO:0000313" key="10">
    <source>
        <dbReference type="EMBL" id="GAA4253129.1"/>
    </source>
</evidence>
<dbReference type="EMBL" id="BAABAT010000015">
    <property type="protein sequence ID" value="GAA4253129.1"/>
    <property type="molecule type" value="Genomic_DNA"/>
</dbReference>
<dbReference type="SUPFAM" id="SSF50998">
    <property type="entry name" value="Quinoprotein alcohol dehydrogenase-like"/>
    <property type="match status" value="1"/>
</dbReference>
<comment type="similarity">
    <text evidence="1">Belongs to the heat shock protein 70 family.</text>
</comment>
<dbReference type="InterPro" id="IPR011047">
    <property type="entry name" value="Quinoprotein_ADH-like_sf"/>
</dbReference>
<dbReference type="PROSITE" id="PS00678">
    <property type="entry name" value="WD_REPEATS_1"/>
    <property type="match status" value="3"/>
</dbReference>
<dbReference type="PRINTS" id="PR00320">
    <property type="entry name" value="GPROTEINBRPT"/>
</dbReference>
<dbReference type="Gene3D" id="2.130.10.10">
    <property type="entry name" value="YVTN repeat-like/Quinoprotein amine dehydrogenase"/>
    <property type="match status" value="2"/>
</dbReference>
<dbReference type="Gene3D" id="3.90.640.10">
    <property type="entry name" value="Actin, Chain A, domain 4"/>
    <property type="match status" value="1"/>
</dbReference>
<dbReference type="PROSITE" id="PS50294">
    <property type="entry name" value="WD_REPEATS_REGION"/>
    <property type="match status" value="4"/>
</dbReference>
<feature type="repeat" description="WD" evidence="8">
    <location>
        <begin position="755"/>
        <end position="790"/>
    </location>
</feature>